<dbReference type="EMBL" id="FZOQ01000028">
    <property type="protein sequence ID" value="SNT16550.1"/>
    <property type="molecule type" value="Genomic_DNA"/>
</dbReference>
<dbReference type="GO" id="GO:0016491">
    <property type="term" value="F:oxidoreductase activity"/>
    <property type="evidence" value="ECO:0007669"/>
    <property type="project" value="InterPro"/>
</dbReference>
<dbReference type="Proteomes" id="UP000198432">
    <property type="component" value="Unassembled WGS sequence"/>
</dbReference>
<dbReference type="PANTHER" id="PTHR30543">
    <property type="entry name" value="CHROMATE REDUCTASE"/>
    <property type="match status" value="1"/>
</dbReference>
<feature type="domain" description="NADPH-dependent FMN reductase-like" evidence="1">
    <location>
        <begin position="4"/>
        <end position="147"/>
    </location>
</feature>
<evidence type="ECO:0000259" key="1">
    <source>
        <dbReference type="Pfam" id="PF03358"/>
    </source>
</evidence>
<sequence>MKHIAVLSTSVRTERNSHRVGLYFKRFIEEHHLATCDLVDLLDYSFPIFEERLRFMPDPPKQVLEFADRIKRADGIVVITPEYNGGYPASLKNVIDLLSEEWKGKPTALVTVSTGPFGGALLLPSLVFSLWKKKVWTVPARYHVPKVHEAFSLEGEPAEQEAADKRTMAFLEELEWCMEARKRMQEAQ</sequence>
<dbReference type="Gene3D" id="3.40.50.360">
    <property type="match status" value="1"/>
</dbReference>
<dbReference type="PANTHER" id="PTHR30543:SF21">
    <property type="entry name" value="NAD(P)H-DEPENDENT FMN REDUCTASE LOT6"/>
    <property type="match status" value="1"/>
</dbReference>
<organism evidence="2 3">
    <name type="scientific">Pontibacter ummariensis</name>
    <dbReference type="NCBI Taxonomy" id="1610492"/>
    <lineage>
        <taxon>Bacteria</taxon>
        <taxon>Pseudomonadati</taxon>
        <taxon>Bacteroidota</taxon>
        <taxon>Cytophagia</taxon>
        <taxon>Cytophagales</taxon>
        <taxon>Hymenobacteraceae</taxon>
        <taxon>Pontibacter</taxon>
    </lineage>
</organism>
<evidence type="ECO:0000313" key="3">
    <source>
        <dbReference type="Proteomes" id="UP000198432"/>
    </source>
</evidence>
<protein>
    <submittedName>
        <fullName evidence="2">NAD(P)H-dependent FMN reductase</fullName>
    </submittedName>
</protein>
<gene>
    <name evidence="2" type="ORF">SAMN06296052_12817</name>
</gene>
<dbReference type="Pfam" id="PF03358">
    <property type="entry name" value="FMN_red"/>
    <property type="match status" value="1"/>
</dbReference>
<reference evidence="3" key="1">
    <citation type="submission" date="2017-06" db="EMBL/GenBank/DDBJ databases">
        <authorList>
            <person name="Varghese N."/>
            <person name="Submissions S."/>
        </authorList>
    </citation>
    <scope>NUCLEOTIDE SEQUENCE [LARGE SCALE GENOMIC DNA]</scope>
    <source>
        <strain evidence="3">NKM1</strain>
    </source>
</reference>
<name>A0A239KEY3_9BACT</name>
<dbReference type="InterPro" id="IPR050712">
    <property type="entry name" value="NAD(P)H-dep_reductase"/>
</dbReference>
<dbReference type="GO" id="GO:0010181">
    <property type="term" value="F:FMN binding"/>
    <property type="evidence" value="ECO:0007669"/>
    <property type="project" value="TreeGrafter"/>
</dbReference>
<dbReference type="GO" id="GO:0005829">
    <property type="term" value="C:cytosol"/>
    <property type="evidence" value="ECO:0007669"/>
    <property type="project" value="TreeGrafter"/>
</dbReference>
<dbReference type="InterPro" id="IPR005025">
    <property type="entry name" value="FMN_Rdtase-like_dom"/>
</dbReference>
<dbReference type="RefSeq" id="WP_089321311.1">
    <property type="nucleotide sequence ID" value="NZ_FZOQ01000028.1"/>
</dbReference>
<dbReference type="SUPFAM" id="SSF52218">
    <property type="entry name" value="Flavoproteins"/>
    <property type="match status" value="1"/>
</dbReference>
<keyword evidence="3" id="KW-1185">Reference proteome</keyword>
<evidence type="ECO:0000313" key="2">
    <source>
        <dbReference type="EMBL" id="SNT16550.1"/>
    </source>
</evidence>
<dbReference type="OrthoDB" id="9812295at2"/>
<dbReference type="InterPro" id="IPR029039">
    <property type="entry name" value="Flavoprotein-like_sf"/>
</dbReference>
<accession>A0A239KEY3</accession>
<proteinExistence type="predicted"/>
<dbReference type="AlphaFoldDB" id="A0A239KEY3"/>